<reference evidence="1" key="1">
    <citation type="submission" date="2014-12" db="EMBL/GenBank/DDBJ databases">
        <title>Insight into the proteome of Arion vulgaris.</title>
        <authorList>
            <person name="Aradska J."/>
            <person name="Bulat T."/>
            <person name="Smidak R."/>
            <person name="Sarate P."/>
            <person name="Gangsoo J."/>
            <person name="Sialana F."/>
            <person name="Bilban M."/>
            <person name="Lubec G."/>
        </authorList>
    </citation>
    <scope>NUCLEOTIDE SEQUENCE</scope>
    <source>
        <tissue evidence="1">Skin</tissue>
    </source>
</reference>
<sequence>MDYTMDTLSMGDVRVCDEKCTVEESSYGVSVDHHVRFIHENQDHKGNQHEVDLLGTTSSLRMPYSD</sequence>
<proteinExistence type="predicted"/>
<gene>
    <name evidence="1" type="primary">ORF16629</name>
</gene>
<accession>A0A0B6Y8E3</accession>
<dbReference type="AlphaFoldDB" id="A0A0B6Y8E3"/>
<organism evidence="1">
    <name type="scientific">Arion vulgaris</name>
    <dbReference type="NCBI Taxonomy" id="1028688"/>
    <lineage>
        <taxon>Eukaryota</taxon>
        <taxon>Metazoa</taxon>
        <taxon>Spiralia</taxon>
        <taxon>Lophotrochozoa</taxon>
        <taxon>Mollusca</taxon>
        <taxon>Gastropoda</taxon>
        <taxon>Heterobranchia</taxon>
        <taxon>Euthyneura</taxon>
        <taxon>Panpulmonata</taxon>
        <taxon>Eupulmonata</taxon>
        <taxon>Stylommatophora</taxon>
        <taxon>Helicina</taxon>
        <taxon>Arionoidea</taxon>
        <taxon>Arionidae</taxon>
        <taxon>Arion</taxon>
    </lineage>
</organism>
<protein>
    <submittedName>
        <fullName evidence="1">Uncharacterized protein</fullName>
    </submittedName>
</protein>
<name>A0A0B6Y8E3_9EUPU</name>
<feature type="non-terminal residue" evidence="1">
    <location>
        <position position="66"/>
    </location>
</feature>
<evidence type="ECO:0000313" key="1">
    <source>
        <dbReference type="EMBL" id="CEK52398.1"/>
    </source>
</evidence>
<dbReference type="EMBL" id="HACG01005533">
    <property type="protein sequence ID" value="CEK52398.1"/>
    <property type="molecule type" value="Transcribed_RNA"/>
</dbReference>